<accession>A0A3N4RQR0</accession>
<organism evidence="2 3">
    <name type="scientific">Kitasatospora cineracea</name>
    <dbReference type="NCBI Taxonomy" id="88074"/>
    <lineage>
        <taxon>Bacteria</taxon>
        <taxon>Bacillati</taxon>
        <taxon>Actinomycetota</taxon>
        <taxon>Actinomycetes</taxon>
        <taxon>Kitasatosporales</taxon>
        <taxon>Streptomycetaceae</taxon>
        <taxon>Kitasatospora</taxon>
    </lineage>
</organism>
<dbReference type="InterPro" id="IPR029068">
    <property type="entry name" value="Glyas_Bleomycin-R_OHBP_Dase"/>
</dbReference>
<dbReference type="Proteomes" id="UP000266906">
    <property type="component" value="Unassembled WGS sequence"/>
</dbReference>
<dbReference type="Pfam" id="PF00903">
    <property type="entry name" value="Glyoxalase"/>
    <property type="match status" value="1"/>
</dbReference>
<dbReference type="InterPro" id="IPR004360">
    <property type="entry name" value="Glyas_Fos-R_dOase_dom"/>
</dbReference>
<dbReference type="SUPFAM" id="SSF54593">
    <property type="entry name" value="Glyoxalase/Bleomycin resistance protein/Dihydroxybiphenyl dioxygenase"/>
    <property type="match status" value="1"/>
</dbReference>
<dbReference type="PROSITE" id="PS51819">
    <property type="entry name" value="VOC"/>
    <property type="match status" value="1"/>
</dbReference>
<protein>
    <submittedName>
        <fullName evidence="2">Glyoxalase/bleomycin resistance protein/dioxygenase superfamily protein</fullName>
    </submittedName>
</protein>
<dbReference type="AlphaFoldDB" id="A0A3N4RQR0"/>
<sequence>MKINRSAVSLTVEDVASSAAFFSEHLGFREEMSADGFVSLGHPDAGLNVVLLRRGLEVLPEGFRDQHAAGLILAFTVDDAAGTETRLREAGAPITMPLRDEPWGERLFQTTDPNGVVVQFVEWLTPAEATVEAAAEAIAEA</sequence>
<comment type="caution">
    <text evidence="2">The sequence shown here is derived from an EMBL/GenBank/DDBJ whole genome shotgun (WGS) entry which is preliminary data.</text>
</comment>
<evidence type="ECO:0000259" key="1">
    <source>
        <dbReference type="PROSITE" id="PS51819"/>
    </source>
</evidence>
<reference evidence="2 3" key="1">
    <citation type="submission" date="2018-11" db="EMBL/GenBank/DDBJ databases">
        <title>Sequencing the genomes of 1000 actinobacteria strains.</title>
        <authorList>
            <person name="Klenk H.-P."/>
        </authorList>
    </citation>
    <scope>NUCLEOTIDE SEQUENCE [LARGE SCALE GENOMIC DNA]</scope>
    <source>
        <strain evidence="2 3">DSM 44781</strain>
    </source>
</reference>
<gene>
    <name evidence="2" type="ORF">EDD38_1698</name>
</gene>
<dbReference type="InterPro" id="IPR037523">
    <property type="entry name" value="VOC_core"/>
</dbReference>
<evidence type="ECO:0000313" key="2">
    <source>
        <dbReference type="EMBL" id="RPE33409.1"/>
    </source>
</evidence>
<dbReference type="RefSeq" id="WP_123817764.1">
    <property type="nucleotide sequence ID" value="NZ_RKQG01000001.1"/>
</dbReference>
<dbReference type="Gene3D" id="3.30.720.110">
    <property type="match status" value="1"/>
</dbReference>
<keyword evidence="3" id="KW-1185">Reference proteome</keyword>
<feature type="domain" description="VOC" evidence="1">
    <location>
        <begin position="2"/>
        <end position="123"/>
    </location>
</feature>
<proteinExistence type="predicted"/>
<dbReference type="Gene3D" id="3.30.720.120">
    <property type="match status" value="1"/>
</dbReference>
<dbReference type="EMBL" id="RKQG01000001">
    <property type="protein sequence ID" value="RPE33409.1"/>
    <property type="molecule type" value="Genomic_DNA"/>
</dbReference>
<evidence type="ECO:0000313" key="3">
    <source>
        <dbReference type="Proteomes" id="UP000266906"/>
    </source>
</evidence>
<name>A0A3N4RQR0_9ACTN</name>